<evidence type="ECO:0000259" key="1">
    <source>
        <dbReference type="Pfam" id="PF09413"/>
    </source>
</evidence>
<evidence type="ECO:0000313" key="3">
    <source>
        <dbReference type="Proteomes" id="UP000639274"/>
    </source>
</evidence>
<gene>
    <name evidence="2" type="ORF">I8J32_004905</name>
</gene>
<dbReference type="InterPro" id="IPR018551">
    <property type="entry name" value="DUF2007"/>
</dbReference>
<name>A0A974Y0U1_9GAMM</name>
<dbReference type="InterPro" id="IPR011322">
    <property type="entry name" value="N-reg_PII-like_a/b"/>
</dbReference>
<organism evidence="2 3">
    <name type="scientific">Agrilutibacter solisilvae</name>
    <dbReference type="NCBI Taxonomy" id="2763317"/>
    <lineage>
        <taxon>Bacteria</taxon>
        <taxon>Pseudomonadati</taxon>
        <taxon>Pseudomonadota</taxon>
        <taxon>Gammaproteobacteria</taxon>
        <taxon>Lysobacterales</taxon>
        <taxon>Lysobacteraceae</taxon>
        <taxon>Agrilutibacter</taxon>
    </lineage>
</organism>
<dbReference type="AlphaFoldDB" id="A0A974Y0U1"/>
<dbReference type="EMBL" id="CP071518">
    <property type="protein sequence ID" value="QSX79229.1"/>
    <property type="molecule type" value="Genomic_DNA"/>
</dbReference>
<feature type="domain" description="DUF2007" evidence="1">
    <location>
        <begin position="5"/>
        <end position="66"/>
    </location>
</feature>
<sequence>MYLTVAAYTDPLLARLVHGRLEAEGIVARVDDEHTALAYWDLRQALGGVRVRVAATQFDAARQIVRGIDAGEFALEDEAGGGGRIPACRESLSSRLAYALLFLLSLPVPFSRGSARGE</sequence>
<reference evidence="2 3" key="1">
    <citation type="submission" date="2021-03" db="EMBL/GenBank/DDBJ databases">
        <title>Lysobacter sp. nov. isolated from soil of gangwondo yeongwol, south Korea.</title>
        <authorList>
            <person name="Kim K.R."/>
            <person name="Kim K.H."/>
            <person name="Jeon C.O."/>
        </authorList>
    </citation>
    <scope>NUCLEOTIDE SEQUENCE [LARGE SCALE GENOMIC DNA]</scope>
    <source>
        <strain evidence="2 3">R19</strain>
    </source>
</reference>
<dbReference type="RefSeq" id="WP_200614741.1">
    <property type="nucleotide sequence ID" value="NZ_CP071518.1"/>
</dbReference>
<accession>A0A974Y0U1</accession>
<dbReference type="Gene3D" id="3.30.70.790">
    <property type="entry name" value="UreE, C-terminal domain"/>
    <property type="match status" value="1"/>
</dbReference>
<protein>
    <submittedName>
        <fullName evidence="2">DUF2007 domain-containing protein</fullName>
    </submittedName>
</protein>
<evidence type="ECO:0000313" key="2">
    <source>
        <dbReference type="EMBL" id="QSX79229.1"/>
    </source>
</evidence>
<dbReference type="SUPFAM" id="SSF54913">
    <property type="entry name" value="GlnB-like"/>
    <property type="match status" value="1"/>
</dbReference>
<dbReference type="Proteomes" id="UP000639274">
    <property type="component" value="Chromosome"/>
</dbReference>
<dbReference type="Pfam" id="PF09413">
    <property type="entry name" value="DUF2007"/>
    <property type="match status" value="1"/>
</dbReference>
<dbReference type="KEGG" id="lsf:I8J32_004905"/>
<keyword evidence="3" id="KW-1185">Reference proteome</keyword>
<proteinExistence type="predicted"/>